<dbReference type="EMBL" id="GU129943">
    <property type="protein sequence ID" value="ACZ51521.1"/>
    <property type="molecule type" value="Genomic_DNA"/>
</dbReference>
<name>D1MBN4_9TREE</name>
<protein>
    <submittedName>
        <fullName evidence="8">Sxi2</fullName>
    </submittedName>
</protein>
<feature type="region of interest" description="Disordered" evidence="6">
    <location>
        <begin position="750"/>
        <end position="781"/>
    </location>
</feature>
<accession>D1MBN4</accession>
<dbReference type="InterPro" id="IPR017970">
    <property type="entry name" value="Homeobox_CS"/>
</dbReference>
<dbReference type="InterPro" id="IPR001356">
    <property type="entry name" value="HD"/>
</dbReference>
<feature type="region of interest" description="Disordered" evidence="6">
    <location>
        <begin position="291"/>
        <end position="348"/>
    </location>
</feature>
<feature type="compositionally biased region" description="Gly residues" evidence="6">
    <location>
        <begin position="764"/>
        <end position="781"/>
    </location>
</feature>
<dbReference type="InterPro" id="IPR009057">
    <property type="entry name" value="Homeodomain-like_sf"/>
</dbReference>
<dbReference type="GO" id="GO:0000981">
    <property type="term" value="F:DNA-binding transcription factor activity, RNA polymerase II-specific"/>
    <property type="evidence" value="ECO:0007669"/>
    <property type="project" value="InterPro"/>
</dbReference>
<reference evidence="8" key="1">
    <citation type="submission" date="2009-10" db="EMBL/GenBank/DDBJ databases">
        <title>The Mating Type Locus (MAT) and Sexual Reproduction of Cryptococcus heveanensis: Insights into the Evolution of Sex and Sex-Determining Chromosomal Regions in Fungi.</title>
        <authorList>
            <person name="Metin B."/>
            <person name="Findley K."/>
            <person name="Heitman J."/>
        </authorList>
    </citation>
    <scope>NUCLEOTIDE SEQUENCE</scope>
    <source>
        <strain evidence="8">BCC8384</strain>
    </source>
</reference>
<evidence type="ECO:0000259" key="7">
    <source>
        <dbReference type="PROSITE" id="PS50071"/>
    </source>
</evidence>
<feature type="compositionally biased region" description="Low complexity" evidence="6">
    <location>
        <begin position="335"/>
        <end position="347"/>
    </location>
</feature>
<organism evidence="8">
    <name type="scientific">Kwoniella heveanensis</name>
    <dbReference type="NCBI Taxonomy" id="89924"/>
    <lineage>
        <taxon>Eukaryota</taxon>
        <taxon>Fungi</taxon>
        <taxon>Dikarya</taxon>
        <taxon>Basidiomycota</taxon>
        <taxon>Agaricomycotina</taxon>
        <taxon>Tremellomycetes</taxon>
        <taxon>Tremellales</taxon>
        <taxon>Cryptococcaceae</taxon>
        <taxon>Kwoniella</taxon>
    </lineage>
</organism>
<dbReference type="VEuPathDB" id="FungiDB:I317_04669"/>
<evidence type="ECO:0000256" key="1">
    <source>
        <dbReference type="ARBA" id="ARBA00023125"/>
    </source>
</evidence>
<evidence type="ECO:0000256" key="4">
    <source>
        <dbReference type="PROSITE-ProRule" id="PRU00108"/>
    </source>
</evidence>
<dbReference type="PROSITE" id="PS50071">
    <property type="entry name" value="HOMEOBOX_2"/>
    <property type="match status" value="1"/>
</dbReference>
<dbReference type="Gene3D" id="1.10.10.60">
    <property type="entry name" value="Homeodomain-like"/>
    <property type="match status" value="1"/>
</dbReference>
<feature type="region of interest" description="Disordered" evidence="6">
    <location>
        <begin position="653"/>
        <end position="680"/>
    </location>
</feature>
<feature type="compositionally biased region" description="Polar residues" evidence="6">
    <location>
        <begin position="216"/>
        <end position="234"/>
    </location>
</feature>
<dbReference type="SUPFAM" id="SSF46689">
    <property type="entry name" value="Homeodomain-like"/>
    <property type="match status" value="1"/>
</dbReference>
<feature type="compositionally biased region" description="Low complexity" evidence="6">
    <location>
        <begin position="480"/>
        <end position="498"/>
    </location>
</feature>
<keyword evidence="1 4" id="KW-0238">DNA-binding</keyword>
<feature type="region of interest" description="Disordered" evidence="6">
    <location>
        <begin position="480"/>
        <end position="516"/>
    </location>
</feature>
<evidence type="ECO:0000256" key="2">
    <source>
        <dbReference type="ARBA" id="ARBA00023155"/>
    </source>
</evidence>
<comment type="subcellular location">
    <subcellularLocation>
        <location evidence="4 5">Nucleus</location>
    </subcellularLocation>
</comment>
<proteinExistence type="predicted"/>
<keyword evidence="2 4" id="KW-0371">Homeobox</keyword>
<feature type="compositionally biased region" description="Low complexity" evidence="6">
    <location>
        <begin position="297"/>
        <end position="312"/>
    </location>
</feature>
<dbReference type="SMART" id="SM00389">
    <property type="entry name" value="HOX"/>
    <property type="match status" value="1"/>
</dbReference>
<evidence type="ECO:0000256" key="5">
    <source>
        <dbReference type="RuleBase" id="RU000682"/>
    </source>
</evidence>
<dbReference type="CDD" id="cd00086">
    <property type="entry name" value="homeodomain"/>
    <property type="match status" value="1"/>
</dbReference>
<feature type="compositionally biased region" description="Polar residues" evidence="6">
    <location>
        <begin position="252"/>
        <end position="274"/>
    </location>
</feature>
<keyword evidence="3 4" id="KW-0539">Nucleus</keyword>
<evidence type="ECO:0000313" key="8">
    <source>
        <dbReference type="EMBL" id="ACZ51521.1"/>
    </source>
</evidence>
<dbReference type="GO" id="GO:0003677">
    <property type="term" value="F:DNA binding"/>
    <property type="evidence" value="ECO:0007669"/>
    <property type="project" value="UniProtKB-UniRule"/>
</dbReference>
<evidence type="ECO:0000256" key="6">
    <source>
        <dbReference type="SAM" id="MobiDB-lite"/>
    </source>
</evidence>
<dbReference type="GO" id="GO:0005634">
    <property type="term" value="C:nucleus"/>
    <property type="evidence" value="ECO:0007669"/>
    <property type="project" value="UniProtKB-SubCell"/>
</dbReference>
<feature type="region of interest" description="Disordered" evidence="6">
    <location>
        <begin position="190"/>
        <end position="274"/>
    </location>
</feature>
<sequence>MNTEILLELLGTARRVEYERGVLDHRKPLAVTGRRPRPTTPQCRTIVPAIYAAHLGSELSDAINDHVKSVLDREKLSTISSFEALIGGMGSVADFGGMSDGDTEQQVCDLFDKHFAAQVSTIQQTVIQAIERFLLHTQGTSARKLSTFSPHTIIVLDAAYSRSKSLSQAETIIIAQAAGISPHQVRTWFQNKRNRGKDKKPSTAADRPVSSLPKRAQQQQQHPIKLESQANLLSPTPAPRRVRGLPKRAAQVSHNAPGTHVSPSYASSETSSRNYGVLDMQERAMGMEDEDGAGRMSRSASFASTSSLSSEAPNGGFISPYEMHLPSSSGDRKVSSSSSASVSGAAARHGEGLTQIAVEWGTGMLNIPIEALGGGQAPVFNFTPPSPLNVGFDPTFDPANYAPLPTDAFSLAQTQLSGETVDSPLEMGASGSSHFPFAFPDNLDLSEGLESIESILTEALSDPKSFEHFSTLAASPQISLDSLSPRSDSSESLPSLPSGNVTPGQESDGAPYDFKSMSENRGAAEYGYGNGYGVGSVSEMEGDFFNALEGLLASPSDSFSPSGAVELGSPIALEKKWSSATPTSFTTTPQFIRSMSMMSDMSFNADPNTGMGAEGMVEEESSGGSAIIDASQGIDLSYIASIPLPASPTSSTFSLPREYTPSRSPSLAAAVPRAQHTPERSISLASSDVKHRLTTSTSGNVSPFTASHYTPEKSMDVNQTQSSGQSQWQWFGALPFEMEMEMMEVDVLEGEGGSEGGSSDSVGMGKGWEGGMSGIGGMVVQ</sequence>
<feature type="domain" description="Homeobox" evidence="7">
    <location>
        <begin position="139"/>
        <end position="199"/>
    </location>
</feature>
<dbReference type="AlphaFoldDB" id="D1MBN4"/>
<dbReference type="PROSITE" id="PS00027">
    <property type="entry name" value="HOMEOBOX_1"/>
    <property type="match status" value="1"/>
</dbReference>
<gene>
    <name evidence="8" type="primary">SXI2</name>
</gene>
<evidence type="ECO:0000256" key="3">
    <source>
        <dbReference type="ARBA" id="ARBA00023242"/>
    </source>
</evidence>
<feature type="DNA-binding region" description="Homeobox" evidence="4">
    <location>
        <begin position="141"/>
        <end position="200"/>
    </location>
</feature>
<dbReference type="Pfam" id="PF00046">
    <property type="entry name" value="Homeodomain"/>
    <property type="match status" value="1"/>
</dbReference>